<reference evidence="2" key="1">
    <citation type="journal article" date="2020" name="Stud. Mycol.">
        <title>101 Dothideomycetes genomes: a test case for predicting lifestyles and emergence of pathogens.</title>
        <authorList>
            <person name="Haridas S."/>
            <person name="Albert R."/>
            <person name="Binder M."/>
            <person name="Bloem J."/>
            <person name="Labutti K."/>
            <person name="Salamov A."/>
            <person name="Andreopoulos B."/>
            <person name="Baker S."/>
            <person name="Barry K."/>
            <person name="Bills G."/>
            <person name="Bluhm B."/>
            <person name="Cannon C."/>
            <person name="Castanera R."/>
            <person name="Culley D."/>
            <person name="Daum C."/>
            <person name="Ezra D."/>
            <person name="Gonzalez J."/>
            <person name="Henrissat B."/>
            <person name="Kuo A."/>
            <person name="Liang C."/>
            <person name="Lipzen A."/>
            <person name="Lutzoni F."/>
            <person name="Magnuson J."/>
            <person name="Mondo S."/>
            <person name="Nolan M."/>
            <person name="Ohm R."/>
            <person name="Pangilinan J."/>
            <person name="Park H.-J."/>
            <person name="Ramirez L."/>
            <person name="Alfaro M."/>
            <person name="Sun H."/>
            <person name="Tritt A."/>
            <person name="Yoshinaga Y."/>
            <person name="Zwiers L.-H."/>
            <person name="Turgeon B."/>
            <person name="Goodwin S."/>
            <person name="Spatafora J."/>
            <person name="Crous P."/>
            <person name="Grigoriev I."/>
        </authorList>
    </citation>
    <scope>NUCLEOTIDE SEQUENCE</scope>
    <source>
        <strain evidence="2">CBS 101060</strain>
    </source>
</reference>
<feature type="region of interest" description="Disordered" evidence="1">
    <location>
        <begin position="1"/>
        <end position="186"/>
    </location>
</feature>
<evidence type="ECO:0000313" key="3">
    <source>
        <dbReference type="Proteomes" id="UP000799429"/>
    </source>
</evidence>
<evidence type="ECO:0000256" key="1">
    <source>
        <dbReference type="SAM" id="MobiDB-lite"/>
    </source>
</evidence>
<accession>A0A9P4S7W9</accession>
<feature type="compositionally biased region" description="Pro residues" evidence="1">
    <location>
        <begin position="58"/>
        <end position="73"/>
    </location>
</feature>
<evidence type="ECO:0000313" key="2">
    <source>
        <dbReference type="EMBL" id="KAF2837722.1"/>
    </source>
</evidence>
<sequence length="231" mass="24539">MPPIPIHLNDPISTAAAKPDGTTPQTASSSSDHPHHQQLPPTRTFPASIPATTTATFDPPPPQPAARPRPPTSSTPAPTGTTPIPPAPHAGPSPSPVITETRTVTETRAAEPPPPPQLSFPAPQQTHLSTKSTIAGIPQPSPFQSGYSTERDMDRGKGEETDMGRHSIEHPPGYVQNPYPDGTAAERERLNRAKEDEEGVLGATTCGYLPIDRSIAMVKRPLLEGNVHTRT</sequence>
<feature type="compositionally biased region" description="Basic and acidic residues" evidence="1">
    <location>
        <begin position="149"/>
        <end position="169"/>
    </location>
</feature>
<organism evidence="2 3">
    <name type="scientific">Patellaria atrata CBS 101060</name>
    <dbReference type="NCBI Taxonomy" id="1346257"/>
    <lineage>
        <taxon>Eukaryota</taxon>
        <taxon>Fungi</taxon>
        <taxon>Dikarya</taxon>
        <taxon>Ascomycota</taxon>
        <taxon>Pezizomycotina</taxon>
        <taxon>Dothideomycetes</taxon>
        <taxon>Dothideomycetes incertae sedis</taxon>
        <taxon>Patellariales</taxon>
        <taxon>Patellariaceae</taxon>
        <taxon>Patellaria</taxon>
    </lineage>
</organism>
<protein>
    <submittedName>
        <fullName evidence="2">Uncharacterized protein</fullName>
    </submittedName>
</protein>
<feature type="compositionally biased region" description="Polar residues" evidence="1">
    <location>
        <begin position="22"/>
        <end position="31"/>
    </location>
</feature>
<keyword evidence="3" id="KW-1185">Reference proteome</keyword>
<dbReference type="AlphaFoldDB" id="A0A9P4S7W9"/>
<gene>
    <name evidence="2" type="ORF">M501DRAFT_985952</name>
</gene>
<dbReference type="OrthoDB" id="3946328at2759"/>
<feature type="compositionally biased region" description="Pro residues" evidence="1">
    <location>
        <begin position="83"/>
        <end position="95"/>
    </location>
</feature>
<name>A0A9P4S7W9_9PEZI</name>
<dbReference type="EMBL" id="MU006098">
    <property type="protein sequence ID" value="KAF2837722.1"/>
    <property type="molecule type" value="Genomic_DNA"/>
</dbReference>
<dbReference type="Proteomes" id="UP000799429">
    <property type="component" value="Unassembled WGS sequence"/>
</dbReference>
<comment type="caution">
    <text evidence="2">The sequence shown here is derived from an EMBL/GenBank/DDBJ whole genome shotgun (WGS) entry which is preliminary data.</text>
</comment>
<proteinExistence type="predicted"/>